<dbReference type="RefSeq" id="WP_003329330.1">
    <property type="nucleotide sequence ID" value="NZ_AJLR01000009.1"/>
</dbReference>
<feature type="domain" description="PpiC" evidence="13">
    <location>
        <begin position="140"/>
        <end position="230"/>
    </location>
</feature>
<dbReference type="PANTHER" id="PTHR47245">
    <property type="entry name" value="PEPTIDYLPROLYL ISOMERASE"/>
    <property type="match status" value="1"/>
</dbReference>
<proteinExistence type="inferred from homology"/>
<dbReference type="Proteomes" id="UP000006315">
    <property type="component" value="Unassembled WGS sequence"/>
</dbReference>
<accession>K6EAT4</accession>
<dbReference type="EC" id="5.2.1.8" evidence="11"/>
<evidence type="ECO:0000256" key="9">
    <source>
        <dbReference type="ARBA" id="ARBA00023235"/>
    </source>
</evidence>
<dbReference type="EMBL" id="AJLR01000009">
    <property type="protein sequence ID" value="EKN70496.1"/>
    <property type="molecule type" value="Genomic_DNA"/>
</dbReference>
<dbReference type="PROSITE" id="PS51257">
    <property type="entry name" value="PROKAR_LIPOPROTEIN"/>
    <property type="match status" value="1"/>
</dbReference>
<keyword evidence="10 11" id="KW-0449">Lipoprotein</keyword>
<evidence type="ECO:0000313" key="14">
    <source>
        <dbReference type="EMBL" id="EKN70496.1"/>
    </source>
</evidence>
<keyword evidence="7 11" id="KW-0472">Membrane</keyword>
<evidence type="ECO:0000256" key="11">
    <source>
        <dbReference type="HAMAP-Rule" id="MF_01145"/>
    </source>
</evidence>
<dbReference type="STRING" id="1131731.BAZO_01082"/>
<dbReference type="PROSITE" id="PS50198">
    <property type="entry name" value="PPIC_PPIASE_2"/>
    <property type="match status" value="1"/>
</dbReference>
<comment type="function">
    <text evidence="11">Plays a major role in protein secretion by helping the post-translocational extracellular folding of several secreted proteins.</text>
</comment>
<comment type="similarity">
    <text evidence="3 11">Belongs to the PrsA family.</text>
</comment>
<dbReference type="InterPro" id="IPR046357">
    <property type="entry name" value="PPIase_dom_sf"/>
</dbReference>
<evidence type="ECO:0000313" key="15">
    <source>
        <dbReference type="Proteomes" id="UP000006315"/>
    </source>
</evidence>
<dbReference type="HAMAP" id="MF_01145">
    <property type="entry name" value="Foldase_PrsA"/>
    <property type="match status" value="1"/>
</dbReference>
<evidence type="ECO:0000256" key="6">
    <source>
        <dbReference type="ARBA" id="ARBA00023110"/>
    </source>
</evidence>
<reference evidence="14 15" key="1">
    <citation type="journal article" date="2012" name="Front. Microbiol.">
        <title>Redundancy and modularity in membrane-associated dissimilatory nitrate reduction in Bacillus.</title>
        <authorList>
            <person name="Heylen K."/>
            <person name="Keltjens J."/>
        </authorList>
    </citation>
    <scope>NUCLEOTIDE SEQUENCE [LARGE SCALE GENOMIC DNA]</scope>
    <source>
        <strain evidence="14 15">LMG 9581</strain>
    </source>
</reference>
<protein>
    <recommendedName>
        <fullName evidence="11">Foldase protein PrsA</fullName>
        <ecNumber evidence="11">5.2.1.8</ecNumber>
    </recommendedName>
</protein>
<dbReference type="PROSITE" id="PS01096">
    <property type="entry name" value="PPIC_PPIASE_1"/>
    <property type="match status" value="1"/>
</dbReference>
<dbReference type="SUPFAM" id="SSF109998">
    <property type="entry name" value="Triger factor/SurA peptide-binding domain-like"/>
    <property type="match status" value="1"/>
</dbReference>
<dbReference type="Gene3D" id="1.10.3120.10">
    <property type="entry name" value="Trigger factor, C-terminal domain"/>
    <property type="match status" value="1"/>
</dbReference>
<evidence type="ECO:0000256" key="8">
    <source>
        <dbReference type="ARBA" id="ARBA00023139"/>
    </source>
</evidence>
<evidence type="ECO:0000256" key="10">
    <source>
        <dbReference type="ARBA" id="ARBA00023288"/>
    </source>
</evidence>
<dbReference type="SUPFAM" id="SSF54534">
    <property type="entry name" value="FKBP-like"/>
    <property type="match status" value="1"/>
</dbReference>
<dbReference type="InterPro" id="IPR000297">
    <property type="entry name" value="PPIase_PpiC"/>
</dbReference>
<evidence type="ECO:0000256" key="12">
    <source>
        <dbReference type="SAM" id="SignalP"/>
    </source>
</evidence>
<dbReference type="GO" id="GO:0005886">
    <property type="term" value="C:plasma membrane"/>
    <property type="evidence" value="ECO:0007669"/>
    <property type="project" value="UniProtKB-SubCell"/>
</dbReference>
<dbReference type="GeneID" id="89471094"/>
<dbReference type="GO" id="GO:0015031">
    <property type="term" value="P:protein transport"/>
    <property type="evidence" value="ECO:0007669"/>
    <property type="project" value="InterPro"/>
</dbReference>
<keyword evidence="6 11" id="KW-0697">Rotamase</keyword>
<evidence type="ECO:0000256" key="2">
    <source>
        <dbReference type="ARBA" id="ARBA00004193"/>
    </source>
</evidence>
<dbReference type="AlphaFoldDB" id="K6EAT4"/>
<feature type="signal peptide" evidence="12">
    <location>
        <begin position="1"/>
        <end position="21"/>
    </location>
</feature>
<organism evidence="14 15">
    <name type="scientific">Schinkia azotoformans LMG 9581</name>
    <dbReference type="NCBI Taxonomy" id="1131731"/>
    <lineage>
        <taxon>Bacteria</taxon>
        <taxon>Bacillati</taxon>
        <taxon>Bacillota</taxon>
        <taxon>Bacilli</taxon>
        <taxon>Bacillales</taxon>
        <taxon>Bacillaceae</taxon>
        <taxon>Calidifontibacillus/Schinkia group</taxon>
        <taxon>Schinkia</taxon>
    </lineage>
</organism>
<keyword evidence="8 11" id="KW-0564">Palmitate</keyword>
<evidence type="ECO:0000256" key="3">
    <source>
        <dbReference type="ARBA" id="ARBA00006071"/>
    </source>
</evidence>
<dbReference type="InterPro" id="IPR050245">
    <property type="entry name" value="PrsA_foldase"/>
</dbReference>
<evidence type="ECO:0000256" key="4">
    <source>
        <dbReference type="ARBA" id="ARBA00022475"/>
    </source>
</evidence>
<dbReference type="InterPro" id="IPR027304">
    <property type="entry name" value="Trigger_fact/SurA_dom_sf"/>
</dbReference>
<dbReference type="Pfam" id="PF13616">
    <property type="entry name" value="Rotamase_3"/>
    <property type="match status" value="1"/>
</dbReference>
<dbReference type="Gene3D" id="3.10.50.40">
    <property type="match status" value="1"/>
</dbReference>
<name>K6EAT4_SCHAZ</name>
<evidence type="ECO:0000256" key="1">
    <source>
        <dbReference type="ARBA" id="ARBA00000971"/>
    </source>
</evidence>
<dbReference type="InterPro" id="IPR023059">
    <property type="entry name" value="Foldase_PrsA"/>
</dbReference>
<dbReference type="PANTHER" id="PTHR47245:SF1">
    <property type="entry name" value="FOLDASE PROTEIN PRSA"/>
    <property type="match status" value="1"/>
</dbReference>
<keyword evidence="15" id="KW-1185">Reference proteome</keyword>
<dbReference type="GO" id="GO:0006457">
    <property type="term" value="P:protein folding"/>
    <property type="evidence" value="ECO:0007669"/>
    <property type="project" value="UniProtKB-UniRule"/>
</dbReference>
<dbReference type="InterPro" id="IPR037041">
    <property type="entry name" value="Trigger_fac_C_sf"/>
</dbReference>
<keyword evidence="4 11" id="KW-1003">Cell membrane</keyword>
<keyword evidence="5 11" id="KW-0732">Signal</keyword>
<dbReference type="GO" id="GO:0003755">
    <property type="term" value="F:peptidyl-prolyl cis-trans isomerase activity"/>
    <property type="evidence" value="ECO:0007669"/>
    <property type="project" value="UniProtKB-UniRule"/>
</dbReference>
<sequence>MKKWILSITAAATIVGLAACSGNNDNKSNVVVETSAGNITEDELFQKLKDQYGEMVLYEMVLTKVLEDKYPVSDKEVDAELAKLKEQYGAQFQMFLASNGVQDENAFKDTLRLQLIQDKALSTYIDIPESELKKKYDEMKPELKASHILIKDEKTAKDVLQKVKAGEDFAKLAEEYSEDPGSAANGGDLGYFGTGVMTKPFEEAAYALKVGEISDLVKSEFGYHIIKLTDIKEVKPFDEMKDEIRKQLIQEKAQQDPTGVQEKIKKELQNAKIDVKDKDLKGIFDFINEKAPSDEKTEKAEAK</sequence>
<comment type="catalytic activity">
    <reaction evidence="1 11">
        <text>[protein]-peptidylproline (omega=180) = [protein]-peptidylproline (omega=0)</text>
        <dbReference type="Rhea" id="RHEA:16237"/>
        <dbReference type="Rhea" id="RHEA-COMP:10747"/>
        <dbReference type="Rhea" id="RHEA-COMP:10748"/>
        <dbReference type="ChEBI" id="CHEBI:83833"/>
        <dbReference type="ChEBI" id="CHEBI:83834"/>
        <dbReference type="EC" id="5.2.1.8"/>
    </reaction>
</comment>
<comment type="caution">
    <text evidence="14">The sequence shown here is derived from an EMBL/GenBank/DDBJ whole genome shotgun (WGS) entry which is preliminary data.</text>
</comment>
<dbReference type="PATRIC" id="fig|1131731.3.peg.225"/>
<dbReference type="InterPro" id="IPR023058">
    <property type="entry name" value="PPIase_PpiC_CS"/>
</dbReference>
<gene>
    <name evidence="11" type="primary">prsA</name>
    <name evidence="14" type="ORF">BAZO_01082</name>
</gene>
<evidence type="ECO:0000259" key="13">
    <source>
        <dbReference type="PROSITE" id="PS50198"/>
    </source>
</evidence>
<evidence type="ECO:0000256" key="7">
    <source>
        <dbReference type="ARBA" id="ARBA00023136"/>
    </source>
</evidence>
<comment type="subcellular location">
    <subcellularLocation>
        <location evidence="2 11">Cell membrane</location>
        <topology evidence="2 11">Lipid-anchor</topology>
    </subcellularLocation>
</comment>
<feature type="chain" id="PRO_5038585774" description="Foldase protein PrsA" evidence="12">
    <location>
        <begin position="22"/>
        <end position="303"/>
    </location>
</feature>
<keyword evidence="9 11" id="KW-0413">Isomerase</keyword>
<evidence type="ECO:0000256" key="5">
    <source>
        <dbReference type="ARBA" id="ARBA00022729"/>
    </source>
</evidence>